<dbReference type="AlphaFoldDB" id="A0A485A6A6"/>
<evidence type="ECO:0000313" key="2">
    <source>
        <dbReference type="Proteomes" id="UP000345637"/>
    </source>
</evidence>
<dbReference type="EMBL" id="CAADJE010000002">
    <property type="protein sequence ID" value="VFS56090.1"/>
    <property type="molecule type" value="Genomic_DNA"/>
</dbReference>
<sequence>MWILFVWLSGTYSVSLSDAVQPTLTSMNQEFNSESACRAAFVKIKEVNNGELMLRGVCAPKGDAD</sequence>
<reference evidence="1 2" key="1">
    <citation type="submission" date="2019-03" db="EMBL/GenBank/DDBJ databases">
        <authorList>
            <consortium name="Pathogen Informatics"/>
        </authorList>
    </citation>
    <scope>NUCLEOTIDE SEQUENCE [LARGE SCALE GENOMIC DNA]</scope>
    <source>
        <strain evidence="1 2">NCTC12998</strain>
    </source>
</reference>
<proteinExistence type="predicted"/>
<name>A0A485A6A6_RAOPL</name>
<protein>
    <submittedName>
        <fullName evidence="1">Uncharacterized protein</fullName>
    </submittedName>
</protein>
<evidence type="ECO:0000313" key="1">
    <source>
        <dbReference type="EMBL" id="VFS56090.1"/>
    </source>
</evidence>
<accession>A0A485A6A6</accession>
<dbReference type="Proteomes" id="UP000345637">
    <property type="component" value="Unassembled WGS sequence"/>
</dbReference>
<organism evidence="1 2">
    <name type="scientific">Raoultella planticola</name>
    <name type="common">Klebsiella planticola</name>
    <dbReference type="NCBI Taxonomy" id="575"/>
    <lineage>
        <taxon>Bacteria</taxon>
        <taxon>Pseudomonadati</taxon>
        <taxon>Pseudomonadota</taxon>
        <taxon>Gammaproteobacteria</taxon>
        <taxon>Enterobacterales</taxon>
        <taxon>Enterobacteriaceae</taxon>
        <taxon>Klebsiella/Raoultella group</taxon>
        <taxon>Raoultella</taxon>
    </lineage>
</organism>
<gene>
    <name evidence="1" type="ORF">NCTC12998_00258</name>
</gene>